<dbReference type="OrthoDB" id="2864380at2759"/>
<feature type="transmembrane region" description="Helical" evidence="1">
    <location>
        <begin position="221"/>
        <end position="243"/>
    </location>
</feature>
<reference evidence="3" key="1">
    <citation type="submission" date="2020-11" db="EMBL/GenBank/DDBJ databases">
        <authorList>
            <consortium name="DOE Joint Genome Institute"/>
            <person name="Ahrendt S."/>
            <person name="Riley R."/>
            <person name="Andreopoulos W."/>
            <person name="Labutti K."/>
            <person name="Pangilinan J."/>
            <person name="Ruiz-Duenas F.J."/>
            <person name="Barrasa J.M."/>
            <person name="Sanchez-Garcia M."/>
            <person name="Camarero S."/>
            <person name="Miyauchi S."/>
            <person name="Serrano A."/>
            <person name="Linde D."/>
            <person name="Babiker R."/>
            <person name="Drula E."/>
            <person name="Ayuso-Fernandez I."/>
            <person name="Pacheco R."/>
            <person name="Padilla G."/>
            <person name="Ferreira P."/>
            <person name="Barriuso J."/>
            <person name="Kellner H."/>
            <person name="Castanera R."/>
            <person name="Alfaro M."/>
            <person name="Ramirez L."/>
            <person name="Pisabarro A.G."/>
            <person name="Kuo A."/>
            <person name="Tritt A."/>
            <person name="Lipzen A."/>
            <person name="He G."/>
            <person name="Yan M."/>
            <person name="Ng V."/>
            <person name="Cullen D."/>
            <person name="Martin F."/>
            <person name="Rosso M.-N."/>
            <person name="Henrissat B."/>
            <person name="Hibbett D."/>
            <person name="Martinez A.T."/>
            <person name="Grigoriev I.V."/>
        </authorList>
    </citation>
    <scope>NUCLEOTIDE SEQUENCE</scope>
    <source>
        <strain evidence="3">CBS 247.69</strain>
    </source>
</reference>
<feature type="transmembrane region" description="Helical" evidence="1">
    <location>
        <begin position="12"/>
        <end position="29"/>
    </location>
</feature>
<name>A0A9P5Y165_9AGAR</name>
<dbReference type="EMBL" id="MU150298">
    <property type="protein sequence ID" value="KAF9460438.1"/>
    <property type="molecule type" value="Genomic_DNA"/>
</dbReference>
<sequence>MVTKISCHAGIMVSTVLFGINIVQTWIYVNTNEDKWPLRLFVTFLFGVDVAQTAICSKIVHHYFIENFGNPEVFAGISVPTDVEYALVVVIVFFVQLYFVGRVYKLHRNRIWLPVVIAIGAVGTFVSGIISIDNIVRGASDTSTLVNTHMRIAAGIDHGFATVTDIITTVALSWAVSTAHSGFRRTRALLQRLLLYIVTRGLLVTVVQVAFLIAYEAQPYGLSWAVLHFCLGKVYVVTMITMWGNAELLLPAMPLICFELQA</sequence>
<dbReference type="PANTHER" id="PTHR40465">
    <property type="entry name" value="CHROMOSOME 1, WHOLE GENOME SHOTGUN SEQUENCE"/>
    <property type="match status" value="1"/>
</dbReference>
<evidence type="ECO:0000259" key="2">
    <source>
        <dbReference type="Pfam" id="PF20152"/>
    </source>
</evidence>
<protein>
    <recommendedName>
        <fullName evidence="2">DUF6534 domain-containing protein</fullName>
    </recommendedName>
</protein>
<evidence type="ECO:0000313" key="3">
    <source>
        <dbReference type="EMBL" id="KAF9460438.1"/>
    </source>
</evidence>
<keyword evidence="1" id="KW-0472">Membrane</keyword>
<feature type="domain" description="DUF6534" evidence="2">
    <location>
        <begin position="161"/>
        <end position="242"/>
    </location>
</feature>
<feature type="transmembrane region" description="Helical" evidence="1">
    <location>
        <begin position="111"/>
        <end position="132"/>
    </location>
</feature>
<dbReference type="PANTHER" id="PTHR40465:SF1">
    <property type="entry name" value="DUF6534 DOMAIN-CONTAINING PROTEIN"/>
    <property type="match status" value="1"/>
</dbReference>
<keyword evidence="4" id="KW-1185">Reference proteome</keyword>
<evidence type="ECO:0000256" key="1">
    <source>
        <dbReference type="SAM" id="Phobius"/>
    </source>
</evidence>
<evidence type="ECO:0000313" key="4">
    <source>
        <dbReference type="Proteomes" id="UP000807353"/>
    </source>
</evidence>
<accession>A0A9P5Y165</accession>
<proteinExistence type="predicted"/>
<keyword evidence="1" id="KW-1133">Transmembrane helix</keyword>
<dbReference type="AlphaFoldDB" id="A0A9P5Y165"/>
<comment type="caution">
    <text evidence="3">The sequence shown here is derived from an EMBL/GenBank/DDBJ whole genome shotgun (WGS) entry which is preliminary data.</text>
</comment>
<organism evidence="3 4">
    <name type="scientific">Collybia nuda</name>
    <dbReference type="NCBI Taxonomy" id="64659"/>
    <lineage>
        <taxon>Eukaryota</taxon>
        <taxon>Fungi</taxon>
        <taxon>Dikarya</taxon>
        <taxon>Basidiomycota</taxon>
        <taxon>Agaricomycotina</taxon>
        <taxon>Agaricomycetes</taxon>
        <taxon>Agaricomycetidae</taxon>
        <taxon>Agaricales</taxon>
        <taxon>Tricholomatineae</taxon>
        <taxon>Clitocybaceae</taxon>
        <taxon>Collybia</taxon>
    </lineage>
</organism>
<keyword evidence="1" id="KW-0812">Transmembrane</keyword>
<feature type="transmembrane region" description="Helical" evidence="1">
    <location>
        <begin position="85"/>
        <end position="104"/>
    </location>
</feature>
<dbReference type="InterPro" id="IPR045339">
    <property type="entry name" value="DUF6534"/>
</dbReference>
<gene>
    <name evidence="3" type="ORF">BDZ94DRAFT_921683</name>
</gene>
<feature type="transmembrane region" description="Helical" evidence="1">
    <location>
        <begin position="193"/>
        <end position="215"/>
    </location>
</feature>
<dbReference type="Pfam" id="PF20152">
    <property type="entry name" value="DUF6534"/>
    <property type="match status" value="1"/>
</dbReference>
<dbReference type="Proteomes" id="UP000807353">
    <property type="component" value="Unassembled WGS sequence"/>
</dbReference>